<gene>
    <name evidence="2" type="ORF">JYP50_17405</name>
</gene>
<dbReference type="AlphaFoldDB" id="A0A939DHV3"/>
<evidence type="ECO:0000256" key="1">
    <source>
        <dbReference type="SAM" id="SignalP"/>
    </source>
</evidence>
<proteinExistence type="predicted"/>
<dbReference type="Proteomes" id="UP000664303">
    <property type="component" value="Unassembled WGS sequence"/>
</dbReference>
<keyword evidence="3" id="KW-1185">Reference proteome</keyword>
<dbReference type="InterPro" id="IPR025293">
    <property type="entry name" value="YfiR/HmsC-like"/>
</dbReference>
<feature type="chain" id="PRO_5038061399" evidence="1">
    <location>
        <begin position="34"/>
        <end position="192"/>
    </location>
</feature>
<accession>A0A939DHV3</accession>
<evidence type="ECO:0000313" key="2">
    <source>
        <dbReference type="EMBL" id="MBN7798384.1"/>
    </source>
</evidence>
<keyword evidence="1" id="KW-0732">Signal</keyword>
<evidence type="ECO:0000313" key="3">
    <source>
        <dbReference type="Proteomes" id="UP000664303"/>
    </source>
</evidence>
<dbReference type="Pfam" id="PF13689">
    <property type="entry name" value="DUF4154"/>
    <property type="match status" value="1"/>
</dbReference>
<sequence length="192" mass="20182">MANAATATVVAKAASACACLALLLLLGAGVAQYARAQADSALVQRQAAAVDQVVAGILSYVRWPQEPTVRQLCVVGPTEHADRLLQATHQTDGRPLNVQRRAIGDPQLSLKCNALYIGIINHESLQRLLSGLAGQPVLTISEGDPACSVGSAFCLHVGKPRVSFEVNLDAVARSGVRVHPSVLKLGKPRLEP</sequence>
<name>A0A939DHV3_9GAMM</name>
<feature type="signal peptide" evidence="1">
    <location>
        <begin position="1"/>
        <end position="33"/>
    </location>
</feature>
<organism evidence="2 3">
    <name type="scientific">Parahaliea mediterranea</name>
    <dbReference type="NCBI Taxonomy" id="651086"/>
    <lineage>
        <taxon>Bacteria</taxon>
        <taxon>Pseudomonadati</taxon>
        <taxon>Pseudomonadota</taxon>
        <taxon>Gammaproteobacteria</taxon>
        <taxon>Cellvibrionales</taxon>
        <taxon>Halieaceae</taxon>
        <taxon>Parahaliea</taxon>
    </lineage>
</organism>
<protein>
    <submittedName>
        <fullName evidence="2">YfiR family protein</fullName>
    </submittedName>
</protein>
<reference evidence="2" key="1">
    <citation type="submission" date="2021-02" db="EMBL/GenBank/DDBJ databases">
        <title>PHA producing bacteria isolated from coastal sediment in Guangdong, Shenzhen.</title>
        <authorList>
            <person name="Zheng W."/>
            <person name="Yu S."/>
            <person name="Huang Y."/>
        </authorList>
    </citation>
    <scope>NUCLEOTIDE SEQUENCE</scope>
    <source>
        <strain evidence="2">TN14-10</strain>
    </source>
</reference>
<comment type="caution">
    <text evidence="2">The sequence shown here is derived from an EMBL/GenBank/DDBJ whole genome shotgun (WGS) entry which is preliminary data.</text>
</comment>
<dbReference type="EMBL" id="JAFKCZ010000014">
    <property type="protein sequence ID" value="MBN7798384.1"/>
    <property type="molecule type" value="Genomic_DNA"/>
</dbReference>